<dbReference type="CDD" id="cd00063">
    <property type="entry name" value="FN3"/>
    <property type="match status" value="1"/>
</dbReference>
<dbReference type="PROSITE" id="PS50853">
    <property type="entry name" value="FN3"/>
    <property type="match status" value="1"/>
</dbReference>
<evidence type="ECO:0000259" key="1">
    <source>
        <dbReference type="PROSITE" id="PS50853"/>
    </source>
</evidence>
<feature type="domain" description="Fibronectin type-III" evidence="1">
    <location>
        <begin position="1"/>
        <end position="47"/>
    </location>
</feature>
<protein>
    <submittedName>
        <fullName evidence="2">Fibronectin type III domain-containing protein</fullName>
    </submittedName>
</protein>
<dbReference type="InterPro" id="IPR036116">
    <property type="entry name" value="FN3_sf"/>
</dbReference>
<organism evidence="2 3">
    <name type="scientific">Cohnella hongkongensis</name>
    <dbReference type="NCBI Taxonomy" id="178337"/>
    <lineage>
        <taxon>Bacteria</taxon>
        <taxon>Bacillati</taxon>
        <taxon>Bacillota</taxon>
        <taxon>Bacilli</taxon>
        <taxon>Bacillales</taxon>
        <taxon>Paenibacillaceae</taxon>
        <taxon>Cohnella</taxon>
    </lineage>
</organism>
<evidence type="ECO:0000313" key="2">
    <source>
        <dbReference type="EMBL" id="MFC4601213.1"/>
    </source>
</evidence>
<dbReference type="PRINTS" id="PR00014">
    <property type="entry name" value="FNTYPEIII"/>
</dbReference>
<proteinExistence type="predicted"/>
<dbReference type="InterPro" id="IPR003961">
    <property type="entry name" value="FN3_dom"/>
</dbReference>
<accession>A0ABV9FIY0</accession>
<dbReference type="SUPFAM" id="SSF49265">
    <property type="entry name" value="Fibronectin type III"/>
    <property type="match status" value="1"/>
</dbReference>
<comment type="caution">
    <text evidence="2">The sequence shown here is derived from an EMBL/GenBank/DDBJ whole genome shotgun (WGS) entry which is preliminary data.</text>
</comment>
<dbReference type="EMBL" id="JBHSEP010000024">
    <property type="protein sequence ID" value="MFC4601213.1"/>
    <property type="molecule type" value="Genomic_DNA"/>
</dbReference>
<name>A0ABV9FIY0_9BACL</name>
<dbReference type="InterPro" id="IPR013783">
    <property type="entry name" value="Ig-like_fold"/>
</dbReference>
<sequence>MASKSGTSYTVTGLTPNTSYTFGVSAVNPLGISTYSLITVSTTTLQVGNIYLIIL</sequence>
<evidence type="ECO:0000313" key="3">
    <source>
        <dbReference type="Proteomes" id="UP001596028"/>
    </source>
</evidence>
<reference evidence="3" key="1">
    <citation type="journal article" date="2019" name="Int. J. Syst. Evol. Microbiol.">
        <title>The Global Catalogue of Microorganisms (GCM) 10K type strain sequencing project: providing services to taxonomists for standard genome sequencing and annotation.</title>
        <authorList>
            <consortium name="The Broad Institute Genomics Platform"/>
            <consortium name="The Broad Institute Genome Sequencing Center for Infectious Disease"/>
            <person name="Wu L."/>
            <person name="Ma J."/>
        </authorList>
    </citation>
    <scope>NUCLEOTIDE SEQUENCE [LARGE SCALE GENOMIC DNA]</scope>
    <source>
        <strain evidence="3">CCUG 49571</strain>
    </source>
</reference>
<dbReference type="Proteomes" id="UP001596028">
    <property type="component" value="Unassembled WGS sequence"/>
</dbReference>
<keyword evidence="3" id="KW-1185">Reference proteome</keyword>
<gene>
    <name evidence="2" type="ORF">ACFO3S_23425</name>
</gene>
<dbReference type="Pfam" id="PF00041">
    <property type="entry name" value="fn3"/>
    <property type="match status" value="1"/>
</dbReference>
<dbReference type="RefSeq" id="WP_378101176.1">
    <property type="nucleotide sequence ID" value="NZ_JBHSEP010000024.1"/>
</dbReference>
<dbReference type="Gene3D" id="2.60.40.10">
    <property type="entry name" value="Immunoglobulins"/>
    <property type="match status" value="1"/>
</dbReference>